<keyword evidence="9" id="KW-1185">Reference proteome</keyword>
<comment type="caution">
    <text evidence="8">The sequence shown here is derived from an EMBL/GenBank/DDBJ whole genome shotgun (WGS) entry which is preliminary data.</text>
</comment>
<dbReference type="InterPro" id="IPR004346">
    <property type="entry name" value="CagE_TrbE_VirB"/>
</dbReference>
<dbReference type="Pfam" id="PF03135">
    <property type="entry name" value="CagE_TrbE_VirB"/>
    <property type="match status" value="1"/>
</dbReference>
<dbReference type="Gene3D" id="3.40.50.300">
    <property type="entry name" value="P-loop containing nucleotide triphosphate hydrolases"/>
    <property type="match status" value="1"/>
</dbReference>
<evidence type="ECO:0000313" key="8">
    <source>
        <dbReference type="EMBL" id="MXO49194.1"/>
    </source>
</evidence>
<keyword evidence="2" id="KW-0547">Nucleotide-binding</keyword>
<comment type="similarity">
    <text evidence="1">Belongs to the TrbE/VirB4 family.</text>
</comment>
<dbReference type="PANTHER" id="PTHR30121">
    <property type="entry name" value="UNCHARACTERIZED PROTEIN YJGR-RELATED"/>
    <property type="match status" value="1"/>
</dbReference>
<accession>A0A844XUN3</accession>
<dbReference type="InterPro" id="IPR027417">
    <property type="entry name" value="P-loop_NTPase"/>
</dbReference>
<name>A0A844XUN3_9SPHN</name>
<sequence>MALAPRLTLDPGAAAREKGAGEHLPYLSHVDDVTLETQDGLLMQTIRLGGLLFETSDTDELNYRAELRDAMMRAVGTSQFAIYHHVVRRRAEQVLDAEFPDDFSRSLNKRWRERLAARHMYVNDLFLTIVRRPMQGRAGLLDRARAFVTRQVADRGAERVGELRSLHNATQALTAALGHYSPHVLSVYDTGSGYRSEPLEFLSYLFNAEMRPIVLPRGRIGDHLPARRISFGHRAFERDEFGGIPRSFGAIVSIKDYPTLTMPGMFDELYRMPFEMVVTQSFAFIERGEALREMNYVLRRMRSSEDEALSLRDDLANAKDDVAAGRAGFGQHHATIAIHADSLETLDRQVAEVIAALSDLGIVGVREEIALEPSFWAQFPGNFKFISRRGLISTRNFAGLASLHNFPVGTPHGNHWGDAITLFETTAAGPYFFSFHLNDLGNFTVIGPSGSGKTVVLNFLLAQARKISPRIIFFDKDRGAELFIRAIGGQYDRLRPGTASGLNPLQIEDTPVNRQFLIDWLTLLAAGADTEEAELIRDAIDANFEQAAEHRRLRNLVELFRGQTRPKSGDLYSRMRPWWGEGERAWLFDNDIDHTDLDAKTIGFDITSLLDDPVERTPALLYFFNRVEERLDGSPTIIVIDEGWKALDDEVFVRRIKDWEKTVRKRNGIVGFATQSARDALESQIASAIIEQAAVQIFMVNPKARAEDYIGGFGLTPHELELVRKLPDRSHCFLIKRGNESVVARLNLEGEKDILAILSGRESTVRVFDELIKETGTDPEVWMAPLMERV</sequence>
<dbReference type="AlphaFoldDB" id="A0A844XUN3"/>
<feature type="domain" description="CagE TrbE VirB component of type IV transporter system central" evidence="6">
    <location>
        <begin position="184"/>
        <end position="388"/>
    </location>
</feature>
<evidence type="ECO:0000256" key="5">
    <source>
        <dbReference type="ARBA" id="ARBA00023635"/>
    </source>
</evidence>
<keyword evidence="3" id="KW-0067">ATP-binding</keyword>
<dbReference type="PANTHER" id="PTHR30121:SF12">
    <property type="entry name" value="TYPE IV SECRETION SYSTEM PROTEIN CAGE"/>
    <property type="match status" value="1"/>
</dbReference>
<dbReference type="OrthoDB" id="9816422at2"/>
<dbReference type="Gene3D" id="1.10.8.730">
    <property type="match status" value="1"/>
</dbReference>
<evidence type="ECO:0000256" key="3">
    <source>
        <dbReference type="ARBA" id="ARBA00022840"/>
    </source>
</evidence>
<dbReference type="Pfam" id="PF19044">
    <property type="entry name" value="P-loop_TraG"/>
    <property type="match status" value="1"/>
</dbReference>
<feature type="domain" description="TraG P-loop" evidence="7">
    <location>
        <begin position="573"/>
        <end position="701"/>
    </location>
</feature>
<dbReference type="InterPro" id="IPR043964">
    <property type="entry name" value="P-loop_TraG"/>
</dbReference>
<dbReference type="EMBL" id="WTYC01000008">
    <property type="protein sequence ID" value="MXO49194.1"/>
    <property type="molecule type" value="Genomic_DNA"/>
</dbReference>
<evidence type="ECO:0000259" key="6">
    <source>
        <dbReference type="Pfam" id="PF03135"/>
    </source>
</evidence>
<reference evidence="8 9" key="1">
    <citation type="submission" date="2019-12" db="EMBL/GenBank/DDBJ databases">
        <title>Genomic-based taxomic classification of the family Erythrobacteraceae.</title>
        <authorList>
            <person name="Xu L."/>
        </authorList>
    </citation>
    <scope>NUCLEOTIDE SEQUENCE [LARGE SCALE GENOMIC DNA]</scope>
    <source>
        <strain evidence="8 9">DSM 17792</strain>
    </source>
</reference>
<dbReference type="GO" id="GO:0005524">
    <property type="term" value="F:ATP binding"/>
    <property type="evidence" value="ECO:0007669"/>
    <property type="project" value="UniProtKB-KW"/>
</dbReference>
<gene>
    <name evidence="8" type="ORF">GRI69_13115</name>
</gene>
<dbReference type="Proteomes" id="UP000448199">
    <property type="component" value="Unassembled WGS sequence"/>
</dbReference>
<proteinExistence type="inferred from homology"/>
<keyword evidence="4" id="KW-0843">Virulence</keyword>
<dbReference type="InterPro" id="IPR051162">
    <property type="entry name" value="T4SS_component"/>
</dbReference>
<dbReference type="InterPro" id="IPR018145">
    <property type="entry name" value="CagE_TrbE_VirB_cntrl_dom"/>
</dbReference>
<dbReference type="RefSeq" id="WP_160728730.1">
    <property type="nucleotide sequence ID" value="NZ_WTYC01000008.1"/>
</dbReference>
<evidence type="ECO:0000313" key="9">
    <source>
        <dbReference type="Proteomes" id="UP000448199"/>
    </source>
</evidence>
<evidence type="ECO:0000256" key="4">
    <source>
        <dbReference type="ARBA" id="ARBA00023026"/>
    </source>
</evidence>
<protein>
    <recommendedName>
        <fullName evidence="5">Type IV secretion system protein virB4</fullName>
    </recommendedName>
</protein>
<evidence type="ECO:0000259" key="7">
    <source>
        <dbReference type="Pfam" id="PF19044"/>
    </source>
</evidence>
<dbReference type="NCBIfam" id="TIGR00929">
    <property type="entry name" value="VirB4_CagE"/>
    <property type="match status" value="1"/>
</dbReference>
<dbReference type="SUPFAM" id="SSF52540">
    <property type="entry name" value="P-loop containing nucleoside triphosphate hydrolases"/>
    <property type="match status" value="1"/>
</dbReference>
<organism evidence="8 9">
    <name type="scientific">Qipengyuania vulgaris</name>
    <dbReference type="NCBI Taxonomy" id="291985"/>
    <lineage>
        <taxon>Bacteria</taxon>
        <taxon>Pseudomonadati</taxon>
        <taxon>Pseudomonadota</taxon>
        <taxon>Alphaproteobacteria</taxon>
        <taxon>Sphingomonadales</taxon>
        <taxon>Erythrobacteraceae</taxon>
        <taxon>Qipengyuania</taxon>
    </lineage>
</organism>
<evidence type="ECO:0000256" key="2">
    <source>
        <dbReference type="ARBA" id="ARBA00022741"/>
    </source>
</evidence>
<evidence type="ECO:0000256" key="1">
    <source>
        <dbReference type="ARBA" id="ARBA00006512"/>
    </source>
</evidence>